<evidence type="ECO:0000256" key="1">
    <source>
        <dbReference type="ARBA" id="ARBA00009776"/>
    </source>
</evidence>
<keyword evidence="6 11" id="KW-0547">Nucleotide-binding</keyword>
<evidence type="ECO:0000256" key="6">
    <source>
        <dbReference type="ARBA" id="ARBA00022741"/>
    </source>
</evidence>
<dbReference type="PANTHER" id="PTHR10344">
    <property type="entry name" value="THYMIDYLATE KINASE"/>
    <property type="match status" value="1"/>
</dbReference>
<gene>
    <name evidence="11 13" type="primary">tmk</name>
    <name evidence="13" type="ORF">GCM10010885_23000</name>
</gene>
<keyword evidence="8 11" id="KW-0067">ATP-binding</keyword>
<dbReference type="GO" id="GO:0005829">
    <property type="term" value="C:cytosol"/>
    <property type="evidence" value="ECO:0007669"/>
    <property type="project" value="TreeGrafter"/>
</dbReference>
<dbReference type="SUPFAM" id="SSF52540">
    <property type="entry name" value="P-loop containing nucleoside triphosphate hydrolases"/>
    <property type="match status" value="1"/>
</dbReference>
<dbReference type="CDD" id="cd01672">
    <property type="entry name" value="TMPK"/>
    <property type="match status" value="1"/>
</dbReference>
<evidence type="ECO:0000256" key="11">
    <source>
        <dbReference type="HAMAP-Rule" id="MF_00165"/>
    </source>
</evidence>
<comment type="similarity">
    <text evidence="1 11">Belongs to the thymidylate kinase family.</text>
</comment>
<evidence type="ECO:0000256" key="8">
    <source>
        <dbReference type="ARBA" id="ARBA00022840"/>
    </source>
</evidence>
<dbReference type="HAMAP" id="MF_00165">
    <property type="entry name" value="Thymidylate_kinase"/>
    <property type="match status" value="1"/>
</dbReference>
<reference evidence="13" key="2">
    <citation type="submission" date="2020-09" db="EMBL/GenBank/DDBJ databases">
        <authorList>
            <person name="Sun Q."/>
            <person name="Ohkuma M."/>
        </authorList>
    </citation>
    <scope>NUCLEOTIDE SEQUENCE</scope>
    <source>
        <strain evidence="13">JCM 18487</strain>
    </source>
</reference>
<comment type="catalytic activity">
    <reaction evidence="9 11">
        <text>dTMP + ATP = dTDP + ADP</text>
        <dbReference type="Rhea" id="RHEA:13517"/>
        <dbReference type="ChEBI" id="CHEBI:30616"/>
        <dbReference type="ChEBI" id="CHEBI:58369"/>
        <dbReference type="ChEBI" id="CHEBI:63528"/>
        <dbReference type="ChEBI" id="CHEBI:456216"/>
        <dbReference type="EC" id="2.7.4.9"/>
    </reaction>
</comment>
<comment type="function">
    <text evidence="10 11">Phosphorylation of dTMP to form dTDP in both de novo and salvage pathways of dTTP synthesis.</text>
</comment>
<evidence type="ECO:0000256" key="5">
    <source>
        <dbReference type="ARBA" id="ARBA00022727"/>
    </source>
</evidence>
<evidence type="ECO:0000259" key="12">
    <source>
        <dbReference type="Pfam" id="PF02223"/>
    </source>
</evidence>
<proteinExistence type="inferred from homology"/>
<feature type="binding site" evidence="11">
    <location>
        <begin position="7"/>
        <end position="14"/>
    </location>
    <ligand>
        <name>ATP</name>
        <dbReference type="ChEBI" id="CHEBI:30616"/>
    </ligand>
</feature>
<dbReference type="Pfam" id="PF02223">
    <property type="entry name" value="Thymidylate_kin"/>
    <property type="match status" value="1"/>
</dbReference>
<dbReference type="EC" id="2.7.4.9" evidence="2 11"/>
<evidence type="ECO:0000313" key="13">
    <source>
        <dbReference type="EMBL" id="GGJ13101.1"/>
    </source>
</evidence>
<dbReference type="GO" id="GO:0006235">
    <property type="term" value="P:dTTP biosynthetic process"/>
    <property type="evidence" value="ECO:0007669"/>
    <property type="project" value="UniProtKB-UniRule"/>
</dbReference>
<dbReference type="PANTHER" id="PTHR10344:SF4">
    <property type="entry name" value="UMP-CMP KINASE 2, MITOCHONDRIAL"/>
    <property type="match status" value="1"/>
</dbReference>
<name>A0A917KIM9_9BACL</name>
<evidence type="ECO:0000256" key="7">
    <source>
        <dbReference type="ARBA" id="ARBA00022777"/>
    </source>
</evidence>
<feature type="domain" description="Thymidylate kinase-like" evidence="12">
    <location>
        <begin position="5"/>
        <end position="197"/>
    </location>
</feature>
<dbReference type="GO" id="GO:0004798">
    <property type="term" value="F:dTMP kinase activity"/>
    <property type="evidence" value="ECO:0007669"/>
    <property type="project" value="UniProtKB-UniRule"/>
</dbReference>
<keyword evidence="14" id="KW-1185">Reference proteome</keyword>
<dbReference type="AlphaFoldDB" id="A0A917KIM9"/>
<dbReference type="InterPro" id="IPR027417">
    <property type="entry name" value="P-loop_NTPase"/>
</dbReference>
<sequence>MFITFEGLDGAGKTTQAERLRRKLAAAGWTVVATREPGGTPIGDQLRALLLHPEHRDMAPETEVLLYAASRAQLVRQVIRPALRTGAIVLCDRFVDASIAYQGAGLGVGEEAVAAVNRLATGGLRPDLTFLLDVPVEESRRRVRASRAGQGLDRIEQRDSAYFYRVRESFLRLAAAEPGRIRVLDGRLPADAVEQEIWAVVVNCLRKGGTG</sequence>
<dbReference type="EMBL" id="BMOY01000050">
    <property type="protein sequence ID" value="GGJ13101.1"/>
    <property type="molecule type" value="Genomic_DNA"/>
</dbReference>
<dbReference type="GO" id="GO:0006227">
    <property type="term" value="P:dUDP biosynthetic process"/>
    <property type="evidence" value="ECO:0007669"/>
    <property type="project" value="TreeGrafter"/>
</dbReference>
<comment type="caution">
    <text evidence="13">The sequence shown here is derived from an EMBL/GenBank/DDBJ whole genome shotgun (WGS) entry which is preliminary data.</text>
</comment>
<dbReference type="Gene3D" id="3.40.50.300">
    <property type="entry name" value="P-loop containing nucleotide triphosphate hydrolases"/>
    <property type="match status" value="1"/>
</dbReference>
<keyword evidence="4 11" id="KW-0808">Transferase</keyword>
<keyword evidence="7 11" id="KW-0418">Kinase</keyword>
<dbReference type="Proteomes" id="UP000637695">
    <property type="component" value="Unassembled WGS sequence"/>
</dbReference>
<evidence type="ECO:0000256" key="3">
    <source>
        <dbReference type="ARBA" id="ARBA00017144"/>
    </source>
</evidence>
<evidence type="ECO:0000256" key="2">
    <source>
        <dbReference type="ARBA" id="ARBA00012980"/>
    </source>
</evidence>
<accession>A0A917KIM9</accession>
<dbReference type="RefSeq" id="WP_188883259.1">
    <property type="nucleotide sequence ID" value="NZ_BMOY01000050.1"/>
</dbReference>
<evidence type="ECO:0000256" key="9">
    <source>
        <dbReference type="ARBA" id="ARBA00048743"/>
    </source>
</evidence>
<protein>
    <recommendedName>
        <fullName evidence="3 11">Thymidylate kinase</fullName>
        <ecNumber evidence="2 11">2.7.4.9</ecNumber>
    </recommendedName>
    <alternativeName>
        <fullName evidence="11">dTMP kinase</fullName>
    </alternativeName>
</protein>
<evidence type="ECO:0000313" key="14">
    <source>
        <dbReference type="Proteomes" id="UP000637695"/>
    </source>
</evidence>
<dbReference type="FunFam" id="3.40.50.300:FF:000225">
    <property type="entry name" value="Thymidylate kinase"/>
    <property type="match status" value="1"/>
</dbReference>
<dbReference type="InterPro" id="IPR018094">
    <property type="entry name" value="Thymidylate_kinase"/>
</dbReference>
<dbReference type="NCBIfam" id="TIGR00041">
    <property type="entry name" value="DTMP_kinase"/>
    <property type="match status" value="1"/>
</dbReference>
<dbReference type="GO" id="GO:0006233">
    <property type="term" value="P:dTDP biosynthetic process"/>
    <property type="evidence" value="ECO:0007669"/>
    <property type="project" value="InterPro"/>
</dbReference>
<dbReference type="GO" id="GO:0005524">
    <property type="term" value="F:ATP binding"/>
    <property type="evidence" value="ECO:0007669"/>
    <property type="project" value="UniProtKB-UniRule"/>
</dbReference>
<keyword evidence="5 11" id="KW-0545">Nucleotide biosynthesis</keyword>
<organism evidence="13 14">
    <name type="scientific">Alicyclobacillus cellulosilyticus</name>
    <dbReference type="NCBI Taxonomy" id="1003997"/>
    <lineage>
        <taxon>Bacteria</taxon>
        <taxon>Bacillati</taxon>
        <taxon>Bacillota</taxon>
        <taxon>Bacilli</taxon>
        <taxon>Bacillales</taxon>
        <taxon>Alicyclobacillaceae</taxon>
        <taxon>Alicyclobacillus</taxon>
    </lineage>
</organism>
<dbReference type="InterPro" id="IPR039430">
    <property type="entry name" value="Thymidylate_kin-like_dom"/>
</dbReference>
<evidence type="ECO:0000256" key="10">
    <source>
        <dbReference type="ARBA" id="ARBA00057735"/>
    </source>
</evidence>
<reference evidence="13" key="1">
    <citation type="journal article" date="2014" name="Int. J. Syst. Evol. Microbiol.">
        <title>Complete genome sequence of Corynebacterium casei LMG S-19264T (=DSM 44701T), isolated from a smear-ripened cheese.</title>
        <authorList>
            <consortium name="US DOE Joint Genome Institute (JGI-PGF)"/>
            <person name="Walter F."/>
            <person name="Albersmeier A."/>
            <person name="Kalinowski J."/>
            <person name="Ruckert C."/>
        </authorList>
    </citation>
    <scope>NUCLEOTIDE SEQUENCE</scope>
    <source>
        <strain evidence="13">JCM 18487</strain>
    </source>
</reference>
<evidence type="ECO:0000256" key="4">
    <source>
        <dbReference type="ARBA" id="ARBA00022679"/>
    </source>
</evidence>